<dbReference type="KEGG" id="sse:Ssed_3022"/>
<gene>
    <name evidence="1" type="ordered locus">Ssed_3022</name>
</gene>
<organism evidence="1 2">
    <name type="scientific">Shewanella sediminis (strain HAW-EB3)</name>
    <dbReference type="NCBI Taxonomy" id="425104"/>
    <lineage>
        <taxon>Bacteria</taxon>
        <taxon>Pseudomonadati</taxon>
        <taxon>Pseudomonadota</taxon>
        <taxon>Gammaproteobacteria</taxon>
        <taxon>Alteromonadales</taxon>
        <taxon>Shewanellaceae</taxon>
        <taxon>Shewanella</taxon>
    </lineage>
</organism>
<dbReference type="EMBL" id="CP000821">
    <property type="protein sequence ID" value="ABV37626.1"/>
    <property type="molecule type" value="Genomic_DNA"/>
</dbReference>
<proteinExistence type="predicted"/>
<dbReference type="eggNOG" id="ENOG5031J3K">
    <property type="taxonomic scope" value="Bacteria"/>
</dbReference>
<evidence type="ECO:0000313" key="2">
    <source>
        <dbReference type="Proteomes" id="UP000002015"/>
    </source>
</evidence>
<dbReference type="STRING" id="425104.Ssed_3022"/>
<evidence type="ECO:0008006" key="3">
    <source>
        <dbReference type="Google" id="ProtNLM"/>
    </source>
</evidence>
<dbReference type="HOGENOM" id="CLU_1474229_0_0_6"/>
<evidence type="ECO:0000313" key="1">
    <source>
        <dbReference type="EMBL" id="ABV37626.1"/>
    </source>
</evidence>
<dbReference type="Proteomes" id="UP000002015">
    <property type="component" value="Chromosome"/>
</dbReference>
<reference evidence="1 2" key="1">
    <citation type="submission" date="2007-08" db="EMBL/GenBank/DDBJ databases">
        <title>Complete sequence of Shewanella sediminis HAW-EB3.</title>
        <authorList>
            <consortium name="US DOE Joint Genome Institute"/>
            <person name="Copeland A."/>
            <person name="Lucas S."/>
            <person name="Lapidus A."/>
            <person name="Barry K."/>
            <person name="Glavina del Rio T."/>
            <person name="Dalin E."/>
            <person name="Tice H."/>
            <person name="Pitluck S."/>
            <person name="Chertkov O."/>
            <person name="Brettin T."/>
            <person name="Bruce D."/>
            <person name="Detter J.C."/>
            <person name="Han C."/>
            <person name="Schmutz J."/>
            <person name="Larimer F."/>
            <person name="Land M."/>
            <person name="Hauser L."/>
            <person name="Kyrpides N."/>
            <person name="Kim E."/>
            <person name="Zhao J.-S."/>
            <person name="Richardson P."/>
        </authorList>
    </citation>
    <scope>NUCLEOTIDE SEQUENCE [LARGE SCALE GENOMIC DNA]</scope>
    <source>
        <strain evidence="1 2">HAW-EB3</strain>
    </source>
</reference>
<dbReference type="RefSeq" id="WP_012143356.1">
    <property type="nucleotide sequence ID" value="NC_009831.1"/>
</dbReference>
<sequence length="183" mass="20640">MNNKPLLLGALAVLFLLKFIVVPVIEWQDEAVLETKNLQSKIDKSQSHIKDLPNLVKYKDQLEVSLTKAKETIERYNDASRYQISKQRQFEALFKEHQLTMSSSNWRDVVKTDNGSTFQLQVQFNGMLSDFIAFHLQVNAMGPSVVIGNLGLNIRGQSQASLGYMTGNMVIFFNPAESVDATI</sequence>
<dbReference type="AlphaFoldDB" id="A8FXQ3"/>
<accession>A8FXQ3</accession>
<protein>
    <recommendedName>
        <fullName evidence="3">Type IV pilus biogenesis protein PilO</fullName>
    </recommendedName>
</protein>
<keyword evidence="2" id="KW-1185">Reference proteome</keyword>
<name>A8FXQ3_SHESH</name>
<dbReference type="OrthoDB" id="6309436at2"/>